<keyword evidence="3" id="KW-1185">Reference proteome</keyword>
<gene>
    <name evidence="2" type="ORF">E2C01_057153</name>
</gene>
<sequence>MNEEPPPSAPTLHFSIVSLTQGRAPMGFKAVPADSICLHEPVTHLHTSSRPQTHHQNPKISYLCTARACASFPPFWNVNTSEDLEEAAVARGNCLAHNHRSAAPPFSSLPPPCRLPHITPNPRPPYFIPPITPQYDKSQPQACGAQVAGAGLVRGVVRNGATQGEGEGKIGWPGSIQSRGG</sequence>
<evidence type="ECO:0000256" key="1">
    <source>
        <dbReference type="SAM" id="MobiDB-lite"/>
    </source>
</evidence>
<proteinExistence type="predicted"/>
<dbReference type="Proteomes" id="UP000324222">
    <property type="component" value="Unassembled WGS sequence"/>
</dbReference>
<dbReference type="AlphaFoldDB" id="A0A5B7GS87"/>
<evidence type="ECO:0000313" key="3">
    <source>
        <dbReference type="Proteomes" id="UP000324222"/>
    </source>
</evidence>
<comment type="caution">
    <text evidence="2">The sequence shown here is derived from an EMBL/GenBank/DDBJ whole genome shotgun (WGS) entry which is preliminary data.</text>
</comment>
<evidence type="ECO:0000313" key="2">
    <source>
        <dbReference type="EMBL" id="MPC63061.1"/>
    </source>
</evidence>
<organism evidence="2 3">
    <name type="scientific">Portunus trituberculatus</name>
    <name type="common">Swimming crab</name>
    <name type="synonym">Neptunus trituberculatus</name>
    <dbReference type="NCBI Taxonomy" id="210409"/>
    <lineage>
        <taxon>Eukaryota</taxon>
        <taxon>Metazoa</taxon>
        <taxon>Ecdysozoa</taxon>
        <taxon>Arthropoda</taxon>
        <taxon>Crustacea</taxon>
        <taxon>Multicrustacea</taxon>
        <taxon>Malacostraca</taxon>
        <taxon>Eumalacostraca</taxon>
        <taxon>Eucarida</taxon>
        <taxon>Decapoda</taxon>
        <taxon>Pleocyemata</taxon>
        <taxon>Brachyura</taxon>
        <taxon>Eubrachyura</taxon>
        <taxon>Portunoidea</taxon>
        <taxon>Portunidae</taxon>
        <taxon>Portuninae</taxon>
        <taxon>Portunus</taxon>
    </lineage>
</organism>
<accession>A0A5B7GS87</accession>
<name>A0A5B7GS87_PORTR</name>
<dbReference type="EMBL" id="VSRR010020373">
    <property type="protein sequence ID" value="MPC63061.1"/>
    <property type="molecule type" value="Genomic_DNA"/>
</dbReference>
<protein>
    <submittedName>
        <fullName evidence="2">Uncharacterized protein</fullName>
    </submittedName>
</protein>
<feature type="region of interest" description="Disordered" evidence="1">
    <location>
        <begin position="161"/>
        <end position="181"/>
    </location>
</feature>
<reference evidence="2 3" key="1">
    <citation type="submission" date="2019-05" db="EMBL/GenBank/DDBJ databases">
        <title>Another draft genome of Portunus trituberculatus and its Hox gene families provides insights of decapod evolution.</title>
        <authorList>
            <person name="Jeong J.-H."/>
            <person name="Song I."/>
            <person name="Kim S."/>
            <person name="Choi T."/>
            <person name="Kim D."/>
            <person name="Ryu S."/>
            <person name="Kim W."/>
        </authorList>
    </citation>
    <scope>NUCLEOTIDE SEQUENCE [LARGE SCALE GENOMIC DNA]</scope>
    <source>
        <tissue evidence="2">Muscle</tissue>
    </source>
</reference>